<evidence type="ECO:0000256" key="2">
    <source>
        <dbReference type="ARBA" id="ARBA00022741"/>
    </source>
</evidence>
<sequence>PDLLLLDEPTNHLDIESMQWLENYLQNFKGAMIIVSHDRYFLDKILQTPKGTTGIWEIDFGGFRRYRTNYTGFLQESQIRKQRLIQAAKIQEKRIKEIREFIMRNRANKSKSKLVKSREKYLERMERIQIESERKKIKVQFPVEEIHSRRLVELNNISKVYNGKTIFSSINLSIERGDRIALIGKNGAGKSTLCRIIAGYEHSTQGVRKSSEKLKIGTFSHEILLKLDLLNTVLDEAIKDASPEVNQTLRKFLGLFLFSGDDIYKKIEVLSGGEKT</sequence>
<keyword evidence="1" id="KW-0677">Repeat</keyword>
<dbReference type="InterPro" id="IPR027417">
    <property type="entry name" value="P-loop_NTPase"/>
</dbReference>
<dbReference type="Pfam" id="PF00005">
    <property type="entry name" value="ABC_tran"/>
    <property type="match status" value="1"/>
</dbReference>
<feature type="non-terminal residue" evidence="6">
    <location>
        <position position="276"/>
    </location>
</feature>
<dbReference type="Gene3D" id="3.40.50.300">
    <property type="entry name" value="P-loop containing nucleotide triphosphate hydrolases"/>
    <property type="match status" value="2"/>
</dbReference>
<protein>
    <recommendedName>
        <fullName evidence="7">ABC transporter domain-containing protein</fullName>
    </recommendedName>
</protein>
<dbReference type="EMBL" id="BARW01018710">
    <property type="protein sequence ID" value="GAJ01549.1"/>
    <property type="molecule type" value="Genomic_DNA"/>
</dbReference>
<reference evidence="6" key="1">
    <citation type="journal article" date="2014" name="Front. Microbiol.">
        <title>High frequency of phylogenetically diverse reductive dehalogenase-homologous genes in deep subseafloor sedimentary metagenomes.</title>
        <authorList>
            <person name="Kawai M."/>
            <person name="Futagami T."/>
            <person name="Toyoda A."/>
            <person name="Takaki Y."/>
            <person name="Nishi S."/>
            <person name="Hori S."/>
            <person name="Arai W."/>
            <person name="Tsubouchi T."/>
            <person name="Morono Y."/>
            <person name="Uchiyama I."/>
            <person name="Ito T."/>
            <person name="Fujiyama A."/>
            <person name="Inagaki F."/>
            <person name="Takami H."/>
        </authorList>
    </citation>
    <scope>NUCLEOTIDE SEQUENCE</scope>
    <source>
        <strain evidence="6">Expedition CK06-06</strain>
    </source>
</reference>
<feature type="non-terminal residue" evidence="6">
    <location>
        <position position="1"/>
    </location>
</feature>
<dbReference type="PANTHER" id="PTHR19211:SF14">
    <property type="entry name" value="ATP-BINDING CASSETTE SUB-FAMILY F MEMBER 1"/>
    <property type="match status" value="1"/>
</dbReference>
<evidence type="ECO:0000259" key="5">
    <source>
        <dbReference type="Pfam" id="PF12848"/>
    </source>
</evidence>
<evidence type="ECO:0000259" key="4">
    <source>
        <dbReference type="Pfam" id="PF00005"/>
    </source>
</evidence>
<evidence type="ECO:0000256" key="1">
    <source>
        <dbReference type="ARBA" id="ARBA00022737"/>
    </source>
</evidence>
<keyword evidence="3" id="KW-0067">ATP-binding</keyword>
<evidence type="ECO:0000256" key="3">
    <source>
        <dbReference type="ARBA" id="ARBA00022840"/>
    </source>
</evidence>
<organism evidence="6">
    <name type="scientific">marine sediment metagenome</name>
    <dbReference type="NCBI Taxonomy" id="412755"/>
    <lineage>
        <taxon>unclassified sequences</taxon>
        <taxon>metagenomes</taxon>
        <taxon>ecological metagenomes</taxon>
    </lineage>
</organism>
<feature type="domain" description="ABC transporter" evidence="4">
    <location>
        <begin position="168"/>
        <end position="275"/>
    </location>
</feature>
<dbReference type="InterPro" id="IPR050611">
    <property type="entry name" value="ABCF"/>
</dbReference>
<dbReference type="InterPro" id="IPR032781">
    <property type="entry name" value="ABC_tran_Xtn"/>
</dbReference>
<dbReference type="AlphaFoldDB" id="X1T8F9"/>
<evidence type="ECO:0000313" key="6">
    <source>
        <dbReference type="EMBL" id="GAJ01549.1"/>
    </source>
</evidence>
<name>X1T8F9_9ZZZZ</name>
<dbReference type="InterPro" id="IPR003439">
    <property type="entry name" value="ABC_transporter-like_ATP-bd"/>
</dbReference>
<dbReference type="Pfam" id="PF12848">
    <property type="entry name" value="ABC_tran_Xtn"/>
    <property type="match status" value="1"/>
</dbReference>
<comment type="caution">
    <text evidence="6">The sequence shown here is derived from an EMBL/GenBank/DDBJ whole genome shotgun (WGS) entry which is preliminary data.</text>
</comment>
<accession>X1T8F9</accession>
<dbReference type="PANTHER" id="PTHR19211">
    <property type="entry name" value="ATP-BINDING TRANSPORT PROTEIN-RELATED"/>
    <property type="match status" value="1"/>
</dbReference>
<feature type="domain" description="ABC-transporter extension" evidence="5">
    <location>
        <begin position="56"/>
        <end position="141"/>
    </location>
</feature>
<gene>
    <name evidence="6" type="ORF">S12H4_31977</name>
</gene>
<dbReference type="GO" id="GO:0005524">
    <property type="term" value="F:ATP binding"/>
    <property type="evidence" value="ECO:0007669"/>
    <property type="project" value="UniProtKB-KW"/>
</dbReference>
<dbReference type="SUPFAM" id="SSF52540">
    <property type="entry name" value="P-loop containing nucleoside triphosphate hydrolases"/>
    <property type="match status" value="2"/>
</dbReference>
<proteinExistence type="predicted"/>
<keyword evidence="2" id="KW-0547">Nucleotide-binding</keyword>
<dbReference type="GO" id="GO:0016887">
    <property type="term" value="F:ATP hydrolysis activity"/>
    <property type="evidence" value="ECO:0007669"/>
    <property type="project" value="InterPro"/>
</dbReference>
<evidence type="ECO:0008006" key="7">
    <source>
        <dbReference type="Google" id="ProtNLM"/>
    </source>
</evidence>